<keyword evidence="10" id="KW-1185">Reference proteome</keyword>
<evidence type="ECO:0000256" key="4">
    <source>
        <dbReference type="ARBA" id="ARBA00022825"/>
    </source>
</evidence>
<proteinExistence type="predicted"/>
<evidence type="ECO:0000313" key="10">
    <source>
        <dbReference type="Proteomes" id="UP000314980"/>
    </source>
</evidence>
<evidence type="ECO:0000256" key="7">
    <source>
        <dbReference type="SAM" id="SignalP"/>
    </source>
</evidence>
<dbReference type="Pfam" id="PF00089">
    <property type="entry name" value="Trypsin"/>
    <property type="match status" value="1"/>
</dbReference>
<dbReference type="InterPro" id="IPR043504">
    <property type="entry name" value="Peptidase_S1_PA_chymotrypsin"/>
</dbReference>
<dbReference type="STRING" id="8187.ENSLCAP00010005981"/>
<evidence type="ECO:0000256" key="5">
    <source>
        <dbReference type="ARBA" id="ARBA00023145"/>
    </source>
</evidence>
<name>A0A4W6C327_LATCA</name>
<dbReference type="PANTHER" id="PTHR24271:SF81">
    <property type="entry name" value="GRANZYME B"/>
    <property type="match status" value="1"/>
</dbReference>
<dbReference type="Proteomes" id="UP000314980">
    <property type="component" value="Unassembled WGS sequence"/>
</dbReference>
<dbReference type="GO" id="GO:0006508">
    <property type="term" value="P:proteolysis"/>
    <property type="evidence" value="ECO:0007669"/>
    <property type="project" value="UniProtKB-KW"/>
</dbReference>
<reference evidence="9" key="2">
    <citation type="submission" date="2025-08" db="UniProtKB">
        <authorList>
            <consortium name="Ensembl"/>
        </authorList>
    </citation>
    <scope>IDENTIFICATION</scope>
</reference>
<dbReference type="GeneTree" id="ENSGT00940000178278"/>
<evidence type="ECO:0000313" key="9">
    <source>
        <dbReference type="Ensembl" id="ENSLCAP00010005981.1"/>
    </source>
</evidence>
<dbReference type="AlphaFoldDB" id="A0A4W6C327"/>
<evidence type="ECO:0000256" key="1">
    <source>
        <dbReference type="ARBA" id="ARBA00022670"/>
    </source>
</evidence>
<dbReference type="PROSITE" id="PS00134">
    <property type="entry name" value="TRYPSIN_HIS"/>
    <property type="match status" value="1"/>
</dbReference>
<dbReference type="GO" id="GO:0004252">
    <property type="term" value="F:serine-type endopeptidase activity"/>
    <property type="evidence" value="ECO:0007669"/>
    <property type="project" value="InterPro"/>
</dbReference>
<feature type="domain" description="Peptidase S1" evidence="8">
    <location>
        <begin position="21"/>
        <end position="66"/>
    </location>
</feature>
<dbReference type="SUPFAM" id="SSF50494">
    <property type="entry name" value="Trypsin-like serine proteases"/>
    <property type="match status" value="2"/>
</dbReference>
<organism evidence="9 10">
    <name type="scientific">Lates calcarifer</name>
    <name type="common">Barramundi</name>
    <name type="synonym">Holocentrus calcarifer</name>
    <dbReference type="NCBI Taxonomy" id="8187"/>
    <lineage>
        <taxon>Eukaryota</taxon>
        <taxon>Metazoa</taxon>
        <taxon>Chordata</taxon>
        <taxon>Craniata</taxon>
        <taxon>Vertebrata</taxon>
        <taxon>Euteleostomi</taxon>
        <taxon>Actinopterygii</taxon>
        <taxon>Neopterygii</taxon>
        <taxon>Teleostei</taxon>
        <taxon>Neoteleostei</taxon>
        <taxon>Acanthomorphata</taxon>
        <taxon>Carangaria</taxon>
        <taxon>Carangaria incertae sedis</taxon>
        <taxon>Centropomidae</taxon>
        <taxon>Lates</taxon>
    </lineage>
</organism>
<evidence type="ECO:0000259" key="8">
    <source>
        <dbReference type="Pfam" id="PF00089"/>
    </source>
</evidence>
<dbReference type="InterPro" id="IPR033116">
    <property type="entry name" value="TRYPSIN_SER"/>
</dbReference>
<dbReference type="Ensembl" id="ENSLCAT00010006132.1">
    <property type="protein sequence ID" value="ENSLCAP00010005981.1"/>
    <property type="gene ID" value="ENSLCAG00010002976.1"/>
</dbReference>
<keyword evidence="4" id="KW-0720">Serine protease</keyword>
<reference evidence="9" key="3">
    <citation type="submission" date="2025-09" db="UniProtKB">
        <authorList>
            <consortium name="Ensembl"/>
        </authorList>
    </citation>
    <scope>IDENTIFICATION</scope>
</reference>
<feature type="signal peptide" evidence="7">
    <location>
        <begin position="1"/>
        <end position="18"/>
    </location>
</feature>
<accession>A0A4W6C327</accession>
<dbReference type="Gene3D" id="2.40.10.10">
    <property type="entry name" value="Trypsin-like serine proteases"/>
    <property type="match status" value="2"/>
</dbReference>
<dbReference type="GO" id="GO:0005737">
    <property type="term" value="C:cytoplasm"/>
    <property type="evidence" value="ECO:0007669"/>
    <property type="project" value="TreeGrafter"/>
</dbReference>
<dbReference type="InParanoid" id="A0A4W6C327"/>
<evidence type="ECO:0000256" key="6">
    <source>
        <dbReference type="ARBA" id="ARBA00023157"/>
    </source>
</evidence>
<sequence>LSSFTFIYLFINFPPVHTGQIYGGHEAKAHSRPYMVLLERHTEDGGKKHCGGFLLNKDFVMTAAHCQGDSGGPLVCEDGKAYGLVSASHKTNPDGPEIYFFSCLLSRCWKRLDDISL</sequence>
<evidence type="ECO:0000256" key="2">
    <source>
        <dbReference type="ARBA" id="ARBA00022729"/>
    </source>
</evidence>
<dbReference type="InterPro" id="IPR018114">
    <property type="entry name" value="TRYPSIN_HIS"/>
</dbReference>
<keyword evidence="3" id="KW-0378">Hydrolase</keyword>
<keyword evidence="1" id="KW-0645">Protease</keyword>
<keyword evidence="2 7" id="KW-0732">Signal</keyword>
<keyword evidence="5" id="KW-0865">Zymogen</keyword>
<feature type="chain" id="PRO_5021257996" description="Peptidase S1 domain-containing protein" evidence="7">
    <location>
        <begin position="19"/>
        <end position="117"/>
    </location>
</feature>
<dbReference type="PANTHER" id="PTHR24271">
    <property type="entry name" value="KALLIKREIN-RELATED"/>
    <property type="match status" value="1"/>
</dbReference>
<dbReference type="PROSITE" id="PS00135">
    <property type="entry name" value="TRYPSIN_SER"/>
    <property type="match status" value="1"/>
</dbReference>
<dbReference type="InterPro" id="IPR009003">
    <property type="entry name" value="Peptidase_S1_PA"/>
</dbReference>
<evidence type="ECO:0000256" key="3">
    <source>
        <dbReference type="ARBA" id="ARBA00022801"/>
    </source>
</evidence>
<keyword evidence="6" id="KW-1015">Disulfide bond</keyword>
<reference evidence="10" key="1">
    <citation type="submission" date="2015-09" db="EMBL/GenBank/DDBJ databases">
        <authorList>
            <person name="Sai Rama Sridatta P."/>
        </authorList>
    </citation>
    <scope>NUCLEOTIDE SEQUENCE [LARGE SCALE GENOMIC DNA]</scope>
</reference>
<dbReference type="InterPro" id="IPR001254">
    <property type="entry name" value="Trypsin_dom"/>
</dbReference>
<protein>
    <recommendedName>
        <fullName evidence="8">Peptidase S1 domain-containing protein</fullName>
    </recommendedName>
</protein>